<sequence length="96" mass="10243">MVRAGEAPCASSSVVGGGGDGRIGTGERSWKRRHKPRVQQRRATARSYPAEAEAPAPGGTRCRPPSSMSTEQKNGWRPAYGDVSTKVSKYPDGIQT</sequence>
<keyword evidence="3" id="KW-1185">Reference proteome</keyword>
<dbReference type="AlphaFoldDB" id="A0A4C2AED4"/>
<gene>
    <name evidence="2" type="ORF">EVAR_100731_1</name>
</gene>
<dbReference type="EMBL" id="BGZK01002985">
    <property type="protein sequence ID" value="GBP97673.1"/>
    <property type="molecule type" value="Genomic_DNA"/>
</dbReference>
<feature type="compositionally biased region" description="Gly residues" evidence="1">
    <location>
        <begin position="15"/>
        <end position="24"/>
    </location>
</feature>
<feature type="region of interest" description="Disordered" evidence="1">
    <location>
        <begin position="1"/>
        <end position="96"/>
    </location>
</feature>
<dbReference type="Proteomes" id="UP000299102">
    <property type="component" value="Unassembled WGS sequence"/>
</dbReference>
<protein>
    <submittedName>
        <fullName evidence="2">Uncharacterized protein</fullName>
    </submittedName>
</protein>
<evidence type="ECO:0000313" key="2">
    <source>
        <dbReference type="EMBL" id="GBP97673.1"/>
    </source>
</evidence>
<organism evidence="2 3">
    <name type="scientific">Eumeta variegata</name>
    <name type="common">Bagworm moth</name>
    <name type="synonym">Eumeta japonica</name>
    <dbReference type="NCBI Taxonomy" id="151549"/>
    <lineage>
        <taxon>Eukaryota</taxon>
        <taxon>Metazoa</taxon>
        <taxon>Ecdysozoa</taxon>
        <taxon>Arthropoda</taxon>
        <taxon>Hexapoda</taxon>
        <taxon>Insecta</taxon>
        <taxon>Pterygota</taxon>
        <taxon>Neoptera</taxon>
        <taxon>Endopterygota</taxon>
        <taxon>Lepidoptera</taxon>
        <taxon>Glossata</taxon>
        <taxon>Ditrysia</taxon>
        <taxon>Tineoidea</taxon>
        <taxon>Psychidae</taxon>
        <taxon>Oiketicinae</taxon>
        <taxon>Eumeta</taxon>
    </lineage>
</organism>
<name>A0A4C2AED4_EUMVA</name>
<comment type="caution">
    <text evidence="2">The sequence shown here is derived from an EMBL/GenBank/DDBJ whole genome shotgun (WGS) entry which is preliminary data.</text>
</comment>
<proteinExistence type="predicted"/>
<evidence type="ECO:0000256" key="1">
    <source>
        <dbReference type="SAM" id="MobiDB-lite"/>
    </source>
</evidence>
<evidence type="ECO:0000313" key="3">
    <source>
        <dbReference type="Proteomes" id="UP000299102"/>
    </source>
</evidence>
<feature type="compositionally biased region" description="Basic residues" evidence="1">
    <location>
        <begin position="30"/>
        <end position="44"/>
    </location>
</feature>
<reference evidence="2 3" key="1">
    <citation type="journal article" date="2019" name="Commun. Biol.">
        <title>The bagworm genome reveals a unique fibroin gene that provides high tensile strength.</title>
        <authorList>
            <person name="Kono N."/>
            <person name="Nakamura H."/>
            <person name="Ohtoshi R."/>
            <person name="Tomita M."/>
            <person name="Numata K."/>
            <person name="Arakawa K."/>
        </authorList>
    </citation>
    <scope>NUCLEOTIDE SEQUENCE [LARGE SCALE GENOMIC DNA]</scope>
</reference>
<accession>A0A4C2AED4</accession>